<sequence>MQNINEDAKKAIQKALEQYKKEKNSVKEFYPCTQELAKWLEAQAK</sequence>
<reference evidence="2" key="1">
    <citation type="journal article" date="2010" name="Stand. Genomic Sci.">
        <title>Complete genome sequence of Sulfurimonas autotrophica type strain (OK10).</title>
        <authorList>
            <person name="Sikorski J."/>
            <person name="Munk C."/>
            <person name="Lapidus A."/>
            <person name="Djao O."/>
            <person name="Lucas S."/>
            <person name="Glavina Del Rio T."/>
            <person name="Nolan M."/>
            <person name="Tice H."/>
            <person name="Han C."/>
            <person name="Cheng J."/>
            <person name="Tapia R."/>
            <person name="Goodwin L."/>
            <person name="Pitluck S."/>
            <person name="Liolios K."/>
            <person name="Ivanova N."/>
            <person name="Mavromatis K."/>
            <person name="Mikhailova N."/>
            <person name="Pati A."/>
            <person name="Sims D."/>
            <person name="Meincke L."/>
            <person name="Brettin T."/>
            <person name="Detter J."/>
            <person name="Chen A."/>
            <person name="Palaniappan K."/>
            <person name="Land M."/>
            <person name="Hauser L."/>
            <person name="Chang Y."/>
            <person name="Jeffries C."/>
            <person name="Rohde M."/>
            <person name="Lang E."/>
            <person name="Spring S."/>
            <person name="Goker M."/>
            <person name="Woyke T."/>
            <person name="Bristow J."/>
            <person name="Eisen J."/>
            <person name="Markowitz V."/>
            <person name="Hugenholtz P."/>
            <person name="Kyrpides N."/>
            <person name="Klenk H."/>
        </authorList>
    </citation>
    <scope>NUCLEOTIDE SEQUENCE [LARGE SCALE GENOMIC DNA]</scope>
    <source>
        <strain evidence="2">ATCC BAA-671 / DSM 16294 / JCM 11897 / OK10</strain>
    </source>
</reference>
<dbReference type="RefSeq" id="WP_013327889.1">
    <property type="nucleotide sequence ID" value="NC_014506.1"/>
</dbReference>
<dbReference type="AlphaFoldDB" id="E0URX2"/>
<protein>
    <submittedName>
        <fullName evidence="1">Uncharacterized protein</fullName>
    </submittedName>
</protein>
<gene>
    <name evidence="1" type="ordered locus">Saut_2094</name>
</gene>
<dbReference type="Proteomes" id="UP000007803">
    <property type="component" value="Chromosome"/>
</dbReference>
<dbReference type="HOGENOM" id="CLU_3206114_0_0_7"/>
<evidence type="ECO:0000313" key="2">
    <source>
        <dbReference type="Proteomes" id="UP000007803"/>
    </source>
</evidence>
<organism evidence="1 2">
    <name type="scientific">Sulfurimonas autotrophica (strain ATCC BAA-671 / DSM 16294 / JCM 11897 / OK10)</name>
    <dbReference type="NCBI Taxonomy" id="563040"/>
    <lineage>
        <taxon>Bacteria</taxon>
        <taxon>Pseudomonadati</taxon>
        <taxon>Campylobacterota</taxon>
        <taxon>Epsilonproteobacteria</taxon>
        <taxon>Campylobacterales</taxon>
        <taxon>Sulfurimonadaceae</taxon>
        <taxon>Sulfurimonas</taxon>
    </lineage>
</organism>
<dbReference type="STRING" id="563040.Saut_2094"/>
<accession>E0URX2</accession>
<evidence type="ECO:0000313" key="1">
    <source>
        <dbReference type="EMBL" id="ADN10136.1"/>
    </source>
</evidence>
<proteinExistence type="predicted"/>
<dbReference type="EMBL" id="CP002205">
    <property type="protein sequence ID" value="ADN10136.1"/>
    <property type="molecule type" value="Genomic_DNA"/>
</dbReference>
<dbReference type="KEGG" id="sua:Saut_2094"/>
<name>E0URX2_SULAO</name>
<keyword evidence="2" id="KW-1185">Reference proteome</keyword>